<dbReference type="Proteomes" id="UP000024635">
    <property type="component" value="Unassembled WGS sequence"/>
</dbReference>
<dbReference type="EMBL" id="JARK01001688">
    <property type="protein sequence ID" value="EYB82739.1"/>
    <property type="molecule type" value="Genomic_DNA"/>
</dbReference>
<protein>
    <submittedName>
        <fullName evidence="1">Uncharacterized protein</fullName>
    </submittedName>
</protein>
<dbReference type="AlphaFoldDB" id="A0A016RXL7"/>
<reference evidence="2" key="1">
    <citation type="journal article" date="2015" name="Nat. Genet.">
        <title>The genome and transcriptome of the zoonotic hookworm Ancylostoma ceylanicum identify infection-specific gene families.</title>
        <authorList>
            <person name="Schwarz E.M."/>
            <person name="Hu Y."/>
            <person name="Antoshechkin I."/>
            <person name="Miller M.M."/>
            <person name="Sternberg P.W."/>
            <person name="Aroian R.V."/>
        </authorList>
    </citation>
    <scope>NUCLEOTIDE SEQUENCE</scope>
    <source>
        <strain evidence="2">HY135</strain>
    </source>
</reference>
<proteinExistence type="predicted"/>
<name>A0A016RXL7_9BILA</name>
<organism evidence="1 2">
    <name type="scientific">Ancylostoma ceylanicum</name>
    <dbReference type="NCBI Taxonomy" id="53326"/>
    <lineage>
        <taxon>Eukaryota</taxon>
        <taxon>Metazoa</taxon>
        <taxon>Ecdysozoa</taxon>
        <taxon>Nematoda</taxon>
        <taxon>Chromadorea</taxon>
        <taxon>Rhabditida</taxon>
        <taxon>Rhabditina</taxon>
        <taxon>Rhabditomorpha</taxon>
        <taxon>Strongyloidea</taxon>
        <taxon>Ancylostomatidae</taxon>
        <taxon>Ancylostomatinae</taxon>
        <taxon>Ancylostoma</taxon>
    </lineage>
</organism>
<sequence length="136" mass="15493">MVILVSATPVNAIDSSLLWKGSSSTKVFFFLSHSPKRAENSWHFQRDLAATRLECVGWNSDCALPPSAENHSENHRRDLPVDGYFTEDRLGSARMQSGAQNPFSIDWTYEMETGFGYHLTYLGLCDKLKYHYLRIS</sequence>
<evidence type="ECO:0000313" key="1">
    <source>
        <dbReference type="EMBL" id="EYB82739.1"/>
    </source>
</evidence>
<keyword evidence="2" id="KW-1185">Reference proteome</keyword>
<accession>A0A016RXL7</accession>
<evidence type="ECO:0000313" key="2">
    <source>
        <dbReference type="Proteomes" id="UP000024635"/>
    </source>
</evidence>
<gene>
    <name evidence="1" type="primary">Acey_s0352.g3267</name>
    <name evidence="1" type="ORF">Y032_0352g3267</name>
</gene>
<comment type="caution">
    <text evidence="1">The sequence shown here is derived from an EMBL/GenBank/DDBJ whole genome shotgun (WGS) entry which is preliminary data.</text>
</comment>